<comment type="caution">
    <text evidence="5">The sequence shown here is derived from an EMBL/GenBank/DDBJ whole genome shotgun (WGS) entry which is preliminary data.</text>
</comment>
<dbReference type="GO" id="GO:0005634">
    <property type="term" value="C:nucleus"/>
    <property type="evidence" value="ECO:0007669"/>
    <property type="project" value="UniProtKB-SubCell"/>
</dbReference>
<dbReference type="AlphaFoldDB" id="A0A286USW7"/>
<accession>A0A286USW7</accession>
<proteinExistence type="predicted"/>
<dbReference type="CDD" id="cd00086">
    <property type="entry name" value="homeodomain"/>
    <property type="match status" value="1"/>
</dbReference>
<evidence type="ECO:0000256" key="3">
    <source>
        <dbReference type="SAM" id="MobiDB-lite"/>
    </source>
</evidence>
<keyword evidence="1 2" id="KW-0539">Nucleus</keyword>
<dbReference type="Pfam" id="PF00046">
    <property type="entry name" value="Homeodomain"/>
    <property type="match status" value="1"/>
</dbReference>
<dbReference type="EMBL" id="NBII01000002">
    <property type="protein sequence ID" value="PAV22555.1"/>
    <property type="molecule type" value="Genomic_DNA"/>
</dbReference>
<protein>
    <submittedName>
        <fullName evidence="5">HD2 homeodomain mating-type protein</fullName>
    </submittedName>
</protein>
<dbReference type="STRING" id="2282107.A0A286USW7"/>
<gene>
    <name evidence="5" type="ORF">PNOK_0251200</name>
</gene>
<dbReference type="SMART" id="SM00389">
    <property type="entry name" value="HOX"/>
    <property type="match status" value="1"/>
</dbReference>
<keyword evidence="1 2" id="KW-0238">DNA-binding</keyword>
<feature type="region of interest" description="Disordered" evidence="3">
    <location>
        <begin position="472"/>
        <end position="494"/>
    </location>
</feature>
<dbReference type="Proteomes" id="UP000217199">
    <property type="component" value="Unassembled WGS sequence"/>
</dbReference>
<keyword evidence="1 2" id="KW-0371">Homeobox</keyword>
<evidence type="ECO:0000256" key="2">
    <source>
        <dbReference type="RuleBase" id="RU000682"/>
    </source>
</evidence>
<evidence type="ECO:0000256" key="1">
    <source>
        <dbReference type="PROSITE-ProRule" id="PRU00108"/>
    </source>
</evidence>
<dbReference type="Gene3D" id="1.10.10.60">
    <property type="entry name" value="Homeodomain-like"/>
    <property type="match status" value="1"/>
</dbReference>
<dbReference type="PROSITE" id="PS50071">
    <property type="entry name" value="HOMEOBOX_2"/>
    <property type="match status" value="1"/>
</dbReference>
<dbReference type="InterPro" id="IPR009057">
    <property type="entry name" value="Homeodomain-like_sf"/>
</dbReference>
<comment type="subcellular location">
    <subcellularLocation>
        <location evidence="1 2">Nucleus</location>
    </subcellularLocation>
</comment>
<organism evidence="5 6">
    <name type="scientific">Pyrrhoderma noxium</name>
    <dbReference type="NCBI Taxonomy" id="2282107"/>
    <lineage>
        <taxon>Eukaryota</taxon>
        <taxon>Fungi</taxon>
        <taxon>Dikarya</taxon>
        <taxon>Basidiomycota</taxon>
        <taxon>Agaricomycotina</taxon>
        <taxon>Agaricomycetes</taxon>
        <taxon>Hymenochaetales</taxon>
        <taxon>Hymenochaetaceae</taxon>
        <taxon>Pyrrhoderma</taxon>
    </lineage>
</organism>
<reference evidence="5 6" key="1">
    <citation type="journal article" date="2017" name="Mol. Ecol.">
        <title>Comparative and population genomic landscape of Phellinus noxius: A hypervariable fungus causing root rot in trees.</title>
        <authorList>
            <person name="Chung C.L."/>
            <person name="Lee T.J."/>
            <person name="Akiba M."/>
            <person name="Lee H.H."/>
            <person name="Kuo T.H."/>
            <person name="Liu D."/>
            <person name="Ke H.M."/>
            <person name="Yokoi T."/>
            <person name="Roa M.B."/>
            <person name="Lu M.J."/>
            <person name="Chang Y.Y."/>
            <person name="Ann P.J."/>
            <person name="Tsai J.N."/>
            <person name="Chen C.Y."/>
            <person name="Tzean S.S."/>
            <person name="Ota Y."/>
            <person name="Hattori T."/>
            <person name="Sahashi N."/>
            <person name="Liou R.F."/>
            <person name="Kikuchi T."/>
            <person name="Tsai I.J."/>
        </authorList>
    </citation>
    <scope>NUCLEOTIDE SEQUENCE [LARGE SCALE GENOMIC DNA]</scope>
    <source>
        <strain evidence="5 6">FFPRI411160</strain>
    </source>
</reference>
<dbReference type="OrthoDB" id="6159439at2759"/>
<dbReference type="SUPFAM" id="SSF46689">
    <property type="entry name" value="Homeodomain-like"/>
    <property type="match status" value="1"/>
</dbReference>
<feature type="domain" description="Homeobox" evidence="4">
    <location>
        <begin position="205"/>
        <end position="248"/>
    </location>
</feature>
<dbReference type="InParanoid" id="A0A286USW7"/>
<evidence type="ECO:0000313" key="5">
    <source>
        <dbReference type="EMBL" id="PAV22555.1"/>
    </source>
</evidence>
<name>A0A286USW7_9AGAM</name>
<feature type="compositionally biased region" description="Low complexity" evidence="3">
    <location>
        <begin position="476"/>
        <end position="494"/>
    </location>
</feature>
<dbReference type="InterPro" id="IPR001356">
    <property type="entry name" value="HD"/>
</dbReference>
<sequence length="559" mass="63705">MYRFSAHRPLLERSLATCPSFPKYTSTHPSAEGLFLELQQISAELFQLTATDSDTLAKSKKIKRSRSPKRDVFPSIRLDIPTPDSLVFELVRIGTPRVTAQELVEIHIKMVSELVVHHERTYHEVCLSVLNAYHSNDDGDDDSVSRSKIYSQLQHATRRLFVQRIQIWEKDLVETCRDYYSIPCNPSNILQTKDSCFKLGFIPILEKVFKLTRFPSSAVKKMLAEKSGMSVKQIRDWFQNHRNRSKESPNSDSRFPLHASKISSTESIFSTESPPHAYPTRYSPSKLREMDFTIFHSINCWPRKPSNYHMKHHDTNVDIDSLVSDFKKMRISKLSLKLKDVTKRLKSHIKRRSIRGATFPYPIPATRFPFLSVSKGAVSTLQANPTRGPCRKKSSKKSSFISASRRVPQALKLEFGDRLDISKEAWDERASVEREGMKDQSYSFTKGYAYSPTPSLSKCELYSSPILPNVSPPSLPDLSSDTQTAFDSDSLSSPNDSLVTNNNYLISDNFCPEFSLGEPFNIISAYDILPAMPKFSDSIESITVDFFSLRNSQYPIITF</sequence>
<dbReference type="GO" id="GO:0003677">
    <property type="term" value="F:DNA binding"/>
    <property type="evidence" value="ECO:0007669"/>
    <property type="project" value="UniProtKB-UniRule"/>
</dbReference>
<keyword evidence="6" id="KW-1185">Reference proteome</keyword>
<evidence type="ECO:0000259" key="4">
    <source>
        <dbReference type="PROSITE" id="PS50071"/>
    </source>
</evidence>
<evidence type="ECO:0000313" key="6">
    <source>
        <dbReference type="Proteomes" id="UP000217199"/>
    </source>
</evidence>
<feature type="DNA-binding region" description="Homeobox" evidence="1">
    <location>
        <begin position="207"/>
        <end position="249"/>
    </location>
</feature>